<keyword evidence="9 15" id="KW-0311">Gluconate utilization</keyword>
<evidence type="ECO:0000256" key="2">
    <source>
        <dbReference type="ARBA" id="ARBA00004874"/>
    </source>
</evidence>
<proteinExistence type="inferred from homology"/>
<evidence type="ECO:0000256" key="1">
    <source>
        <dbReference type="ARBA" id="ARBA00002526"/>
    </source>
</evidence>
<feature type="binding site" description="in other chain" evidence="14">
    <location>
        <position position="190"/>
    </location>
    <ligand>
        <name>substrate</name>
        <note>ligand shared between dimeric partners</note>
    </ligand>
</feature>
<dbReference type="AlphaFoldDB" id="A0A172WD72"/>
<evidence type="ECO:0000256" key="7">
    <source>
        <dbReference type="ARBA" id="ARBA00022857"/>
    </source>
</evidence>
<comment type="function">
    <text evidence="1 12">Catalyzes the oxidative decarboxylation of 6-phosphogluconate to ribulose 5-phosphate and CO(2), with concomitant reduction of NADP to NADPH.</text>
</comment>
<feature type="binding site" description="in other chain" evidence="14">
    <location>
        <position position="286"/>
    </location>
    <ligand>
        <name>substrate</name>
        <note>ligand shared between dimeric partners</note>
    </ligand>
</feature>
<evidence type="ECO:0000256" key="14">
    <source>
        <dbReference type="PIRSR" id="PIRSR000109-2"/>
    </source>
</evidence>
<dbReference type="GO" id="GO:0006098">
    <property type="term" value="P:pentose-phosphate shunt"/>
    <property type="evidence" value="ECO:0007669"/>
    <property type="project" value="UniProtKB-UniPathway"/>
</dbReference>
<gene>
    <name evidence="17" type="ORF">XW81_00505</name>
</gene>
<comment type="catalytic activity">
    <reaction evidence="11 12 15">
        <text>6-phospho-D-gluconate + NADP(+) = D-ribulose 5-phosphate + CO2 + NADPH</text>
        <dbReference type="Rhea" id="RHEA:10116"/>
        <dbReference type="ChEBI" id="CHEBI:16526"/>
        <dbReference type="ChEBI" id="CHEBI:57783"/>
        <dbReference type="ChEBI" id="CHEBI:58121"/>
        <dbReference type="ChEBI" id="CHEBI:58349"/>
        <dbReference type="ChEBI" id="CHEBI:58759"/>
        <dbReference type="EC" id="1.1.1.44"/>
    </reaction>
</comment>
<dbReference type="RefSeq" id="WP_075473898.1">
    <property type="nucleotide sequence ID" value="NZ_CP011299.1"/>
</dbReference>
<keyword evidence="8 12" id="KW-0560">Oxidoreductase</keyword>
<feature type="binding site" evidence="14">
    <location>
        <position position="451"/>
    </location>
    <ligand>
        <name>substrate</name>
        <note>ligand shared between dimeric partners</note>
    </ligand>
</feature>
<dbReference type="SUPFAM" id="SSF51735">
    <property type="entry name" value="NAD(P)-binding Rossmann-fold domains"/>
    <property type="match status" value="1"/>
</dbReference>
<protein>
    <recommendedName>
        <fullName evidence="6 12">6-phosphogluconate dehydrogenase, decarboxylating</fullName>
        <ecNumber evidence="5 12">1.1.1.44</ecNumber>
    </recommendedName>
</protein>
<evidence type="ECO:0000313" key="18">
    <source>
        <dbReference type="Proteomes" id="UP000077654"/>
    </source>
</evidence>
<keyword evidence="7 12" id="KW-0521">NADP</keyword>
<dbReference type="PANTHER" id="PTHR11811">
    <property type="entry name" value="6-PHOSPHOGLUCONATE DEHYDROGENASE"/>
    <property type="match status" value="1"/>
</dbReference>
<sequence length="468" mass="53014">MTKNQVGVLGMAVMGRNLALNIARNKYTVSVFNRSPEITKRFITNNTYKNIFPFFSIEDFVRSLKTPRCIFLMIKSGLAIDKVILSMKKFLKKGDIIIDGGNTFYKDTIRRNNELFKDGLNLIGAGISGGEKGALYGPSIMPGGQKEVYDFIAPLFEKISAKFEGQPCVSYIGTDGSGHYVKMVHNGIEYGDMQLIAESYFLMKHLFNMSNKELSDIFSKWNQGELNSYLLSITVDILVKKDNIGNCILDYILDEASNKGTGKWATKSALDLNEPLTLITASVFFRYLSSLKSQRLLASKLLFGPKYHSISNDKLDLVEQIRQALYLGKVISYSQGFSQLNSASKKYNWKFQYSEIARIFQSGCIIRAKLLKNISQEYLRNKNIVNLLLTSYFSDIANNYQNSLRRVVSIAVKLGIPVPALSSAISYFDCYRTSFLPANLIQAQRDYFGAHTYKRIDNSKYFHTSWNE</sequence>
<evidence type="ECO:0000256" key="12">
    <source>
        <dbReference type="PIRNR" id="PIRNR000109"/>
    </source>
</evidence>
<comment type="similarity">
    <text evidence="3 12 15">Belongs to the 6-phosphogluconate dehydrogenase family.</text>
</comment>
<evidence type="ECO:0000256" key="15">
    <source>
        <dbReference type="RuleBase" id="RU000485"/>
    </source>
</evidence>
<accession>A0A172WD72</accession>
<dbReference type="GO" id="GO:0019521">
    <property type="term" value="P:D-gluconate metabolic process"/>
    <property type="evidence" value="ECO:0007669"/>
    <property type="project" value="UniProtKB-KW"/>
</dbReference>
<dbReference type="InterPro" id="IPR006115">
    <property type="entry name" value="6PGDH_NADP-bd"/>
</dbReference>
<dbReference type="Gene3D" id="1.20.5.320">
    <property type="entry name" value="6-Phosphogluconate Dehydrogenase, domain 3"/>
    <property type="match status" value="1"/>
</dbReference>
<dbReference type="InterPro" id="IPR006113">
    <property type="entry name" value="6PGDH_Gnd/GntZ"/>
</dbReference>
<dbReference type="STRING" id="118110.XW81_00505"/>
<dbReference type="InterPro" id="IPR008927">
    <property type="entry name" value="6-PGluconate_DH-like_C_sf"/>
</dbReference>
<dbReference type="InterPro" id="IPR006183">
    <property type="entry name" value="Pgluconate_DH"/>
</dbReference>
<dbReference type="PATRIC" id="fig|118110.3.peg.95"/>
<keyword evidence="18" id="KW-1185">Reference proteome</keyword>
<feature type="binding site" description="in other chain" evidence="14">
    <location>
        <begin position="128"/>
        <end position="130"/>
    </location>
    <ligand>
        <name>substrate</name>
        <note>ligand shared between dimeric partners</note>
    </ligand>
</feature>
<dbReference type="PRINTS" id="PR00076">
    <property type="entry name" value="6PGDHDRGNASE"/>
</dbReference>
<dbReference type="FunFam" id="1.20.5.320:FF:000001">
    <property type="entry name" value="6-phosphogluconate dehydrogenase, decarboxylating"/>
    <property type="match status" value="1"/>
</dbReference>
<feature type="binding site" evidence="14">
    <location>
        <position position="445"/>
    </location>
    <ligand>
        <name>substrate</name>
        <note>ligand shared between dimeric partners</note>
    </ligand>
</feature>
<dbReference type="Pfam" id="PF03446">
    <property type="entry name" value="NAD_binding_2"/>
    <property type="match status" value="1"/>
</dbReference>
<evidence type="ECO:0000256" key="3">
    <source>
        <dbReference type="ARBA" id="ARBA00008419"/>
    </source>
</evidence>
<evidence type="ECO:0000256" key="8">
    <source>
        <dbReference type="ARBA" id="ARBA00023002"/>
    </source>
</evidence>
<dbReference type="InterPro" id="IPR036291">
    <property type="entry name" value="NAD(P)-bd_dom_sf"/>
</dbReference>
<feature type="domain" description="6-phosphogluconate dehydrogenase C-terminal" evidence="16">
    <location>
        <begin position="178"/>
        <end position="467"/>
    </location>
</feature>
<comment type="subunit">
    <text evidence="4 12">Homodimer.</text>
</comment>
<dbReference type="FunFam" id="1.10.1040.10:FF:000002">
    <property type="entry name" value="6-phosphogluconate dehydrogenase, decarboxylating"/>
    <property type="match status" value="1"/>
</dbReference>
<dbReference type="InterPro" id="IPR006184">
    <property type="entry name" value="6PGdom_BS"/>
</dbReference>
<dbReference type="SMART" id="SM01350">
    <property type="entry name" value="6PGD"/>
    <property type="match status" value="1"/>
</dbReference>
<dbReference type="EC" id="1.1.1.44" evidence="5 12"/>
<feature type="active site" description="Proton donor" evidence="13">
    <location>
        <position position="189"/>
    </location>
</feature>
<evidence type="ECO:0000256" key="13">
    <source>
        <dbReference type="PIRSR" id="PIRSR000109-1"/>
    </source>
</evidence>
<dbReference type="GO" id="GO:0004616">
    <property type="term" value="F:phosphogluconate dehydrogenase (decarboxylating) activity"/>
    <property type="evidence" value="ECO:0007669"/>
    <property type="project" value="UniProtKB-EC"/>
</dbReference>
<reference evidence="17 18" key="1">
    <citation type="submission" date="2015-04" db="EMBL/GenBank/DDBJ databases">
        <title>Buchnera aphidicola assembly.</title>
        <authorList>
            <person name="Zhang Y."/>
        </authorList>
    </citation>
    <scope>NUCLEOTIDE SEQUENCE [LARGE SCALE GENOMIC DNA]</scope>
    <source>
        <strain evidence="17 18">SC</strain>
    </source>
</reference>
<feature type="binding site" description="in other chain" evidence="14">
    <location>
        <position position="259"/>
    </location>
    <ligand>
        <name>substrate</name>
        <note>ligand shared between dimeric partners</note>
    </ligand>
</feature>
<dbReference type="Gene3D" id="1.10.1040.10">
    <property type="entry name" value="N-(1-d-carboxylethyl)-l-norvaline Dehydrogenase, domain 2"/>
    <property type="match status" value="1"/>
</dbReference>
<dbReference type="Proteomes" id="UP000077654">
    <property type="component" value="Chromosome"/>
</dbReference>
<dbReference type="FunFam" id="3.40.50.720:FF:000007">
    <property type="entry name" value="6-phosphogluconate dehydrogenase, decarboxylating"/>
    <property type="match status" value="1"/>
</dbReference>
<dbReference type="PROSITE" id="PS00461">
    <property type="entry name" value="6PGD"/>
    <property type="match status" value="1"/>
</dbReference>
<dbReference type="Pfam" id="PF00393">
    <property type="entry name" value="6PGD"/>
    <property type="match status" value="1"/>
</dbReference>
<dbReference type="PIRSF" id="PIRSF000109">
    <property type="entry name" value="6PGD"/>
    <property type="match status" value="1"/>
</dbReference>
<evidence type="ECO:0000256" key="9">
    <source>
        <dbReference type="ARBA" id="ARBA00023064"/>
    </source>
</evidence>
<name>A0A172WD72_BUCSC</name>
<dbReference type="GO" id="GO:0050661">
    <property type="term" value="F:NADP binding"/>
    <property type="evidence" value="ECO:0007669"/>
    <property type="project" value="InterPro"/>
</dbReference>
<evidence type="ECO:0000256" key="5">
    <source>
        <dbReference type="ARBA" id="ARBA00013011"/>
    </source>
</evidence>
<dbReference type="InterPro" id="IPR006114">
    <property type="entry name" value="6PGDH_C"/>
</dbReference>
<dbReference type="NCBIfam" id="NF006765">
    <property type="entry name" value="PRK09287.1"/>
    <property type="match status" value="1"/>
</dbReference>
<dbReference type="InterPro" id="IPR013328">
    <property type="entry name" value="6PGD_dom2"/>
</dbReference>
<evidence type="ECO:0000313" key="17">
    <source>
        <dbReference type="EMBL" id="ANF16915.1"/>
    </source>
</evidence>
<organism evidence="17 18">
    <name type="scientific">Buchnera aphidicola subsp. Schlechtendalia chinensis</name>
    <dbReference type="NCBI Taxonomy" id="118110"/>
    <lineage>
        <taxon>Bacteria</taxon>
        <taxon>Pseudomonadati</taxon>
        <taxon>Pseudomonadota</taxon>
        <taxon>Gammaproteobacteria</taxon>
        <taxon>Enterobacterales</taxon>
        <taxon>Erwiniaceae</taxon>
        <taxon>Buchnera</taxon>
    </lineage>
</organism>
<dbReference type="OrthoDB" id="9804542at2"/>
<dbReference type="Gene3D" id="3.40.50.720">
    <property type="entry name" value="NAD(P)-binding Rossmann-like Domain"/>
    <property type="match status" value="1"/>
</dbReference>
<dbReference type="EMBL" id="CP011299">
    <property type="protein sequence ID" value="ANF16915.1"/>
    <property type="molecule type" value="Genomic_DNA"/>
</dbReference>
<evidence type="ECO:0000256" key="10">
    <source>
        <dbReference type="ARBA" id="ARBA00023126"/>
    </source>
</evidence>
<feature type="binding site" description="in other chain" evidence="14">
    <location>
        <position position="102"/>
    </location>
    <ligand>
        <name>substrate</name>
        <note>ligand shared between dimeric partners</note>
    </ligand>
</feature>
<keyword evidence="10 12" id="KW-0570">Pentose shunt</keyword>
<feature type="binding site" description="in other chain" evidence="14">
    <location>
        <begin position="185"/>
        <end position="186"/>
    </location>
    <ligand>
        <name>substrate</name>
        <note>ligand shared between dimeric partners</note>
    </ligand>
</feature>
<evidence type="ECO:0000256" key="6">
    <source>
        <dbReference type="ARBA" id="ARBA00018193"/>
    </source>
</evidence>
<evidence type="ECO:0000259" key="16">
    <source>
        <dbReference type="SMART" id="SM01350"/>
    </source>
</evidence>
<dbReference type="UniPathway" id="UPA00115">
    <property type="reaction ID" value="UER00410"/>
</dbReference>
<evidence type="ECO:0000256" key="11">
    <source>
        <dbReference type="ARBA" id="ARBA00048640"/>
    </source>
</evidence>
<dbReference type="NCBIfam" id="TIGR00873">
    <property type="entry name" value="gnd"/>
    <property type="match status" value="1"/>
</dbReference>
<dbReference type="SUPFAM" id="SSF48179">
    <property type="entry name" value="6-phosphogluconate dehydrogenase C-terminal domain-like"/>
    <property type="match status" value="1"/>
</dbReference>
<feature type="active site" description="Proton acceptor" evidence="13">
    <location>
        <position position="182"/>
    </location>
</feature>
<comment type="pathway">
    <text evidence="2 12 15">Carbohydrate degradation; pentose phosphate pathway; D-ribulose 5-phosphate from D-glucose 6-phosphate (oxidative stage): step 3/3.</text>
</comment>
<evidence type="ECO:0000256" key="4">
    <source>
        <dbReference type="ARBA" id="ARBA00011738"/>
    </source>
</evidence>